<dbReference type="eggNOG" id="COG0614">
    <property type="taxonomic scope" value="Bacteria"/>
</dbReference>
<dbReference type="Gene3D" id="3.40.50.1980">
    <property type="entry name" value="Nitrogenase molybdenum iron protein domain"/>
    <property type="match status" value="2"/>
</dbReference>
<keyword evidence="5" id="KW-1185">Reference proteome</keyword>
<gene>
    <name evidence="4" type="ordered locus">Ethha_0846</name>
</gene>
<dbReference type="InterPro" id="IPR002491">
    <property type="entry name" value="ABC_transptr_periplasmic_BD"/>
</dbReference>
<dbReference type="Gene3D" id="1.20.58.2180">
    <property type="match status" value="1"/>
</dbReference>
<dbReference type="EMBL" id="CP002400">
    <property type="protein sequence ID" value="ADU26415.1"/>
    <property type="molecule type" value="Genomic_DNA"/>
</dbReference>
<dbReference type="RefSeq" id="WP_013484785.1">
    <property type="nucleotide sequence ID" value="NC_014828.1"/>
</dbReference>
<evidence type="ECO:0000313" key="5">
    <source>
        <dbReference type="Proteomes" id="UP000001551"/>
    </source>
</evidence>
<dbReference type="PROSITE" id="PS50983">
    <property type="entry name" value="FE_B12_PBP"/>
    <property type="match status" value="1"/>
</dbReference>
<dbReference type="Pfam" id="PF01497">
    <property type="entry name" value="Peripla_BP_2"/>
    <property type="match status" value="1"/>
</dbReference>
<comment type="similarity">
    <text evidence="1">Belongs to the bacterial solute-binding protein 8 family.</text>
</comment>
<accession>E6U3C3</accession>
<feature type="chain" id="PRO_5038978753" evidence="2">
    <location>
        <begin position="21"/>
        <end position="374"/>
    </location>
</feature>
<dbReference type="AlphaFoldDB" id="E6U3C3"/>
<dbReference type="InterPro" id="IPR050902">
    <property type="entry name" value="ABC_Transporter_SBP"/>
</dbReference>
<sequence length="374" mass="40363">MKKSNTAVKCLLLALSVLTAAQVLTGCAPKTTAQSQSGSSSQQADTVQITDDVGRKVTIPAPSKLKKVYYTSPLGMLFVYSLDPSKMAGTAMKFSDAQLKYLPDATKSLPYMGAMDGGGKLNLEALVSSGTQLIISANENITNTTASDADTLQQQLNIPVLVLNSDMTKIANSYTLLGKIFGEQQKAKELSDYCKSVFTNVVDKVNKILDSKRVKVYYAEQANGLSTEPTSSSHAAALKYAGALNVAAVDAKAGSGFSPVSLEQVISWDPQVIISWSDSSGGAFSSIRQNKDWAGISAVKNSKVYAMPNTPFSWLDRPPSINRFLGIQWVANLLYPDVYKVDIVQVTQKFYHLFYHVDLSTADVKALLKDSVPQ</sequence>
<dbReference type="KEGG" id="eha:Ethha_0846"/>
<dbReference type="PROSITE" id="PS51257">
    <property type="entry name" value="PROKAR_LIPOPROTEIN"/>
    <property type="match status" value="1"/>
</dbReference>
<feature type="domain" description="Fe/B12 periplasmic-binding" evidence="3">
    <location>
        <begin position="67"/>
        <end position="338"/>
    </location>
</feature>
<evidence type="ECO:0000256" key="2">
    <source>
        <dbReference type="SAM" id="SignalP"/>
    </source>
</evidence>
<evidence type="ECO:0000256" key="1">
    <source>
        <dbReference type="ARBA" id="ARBA00008814"/>
    </source>
</evidence>
<proteinExistence type="inferred from homology"/>
<organism evidence="4 5">
    <name type="scientific">Ethanoligenens harbinense (strain DSM 18485 / JCM 12961 / CGMCC 1.5033 / YUAN-3)</name>
    <dbReference type="NCBI Taxonomy" id="663278"/>
    <lineage>
        <taxon>Bacteria</taxon>
        <taxon>Bacillati</taxon>
        <taxon>Bacillota</taxon>
        <taxon>Clostridia</taxon>
        <taxon>Eubacteriales</taxon>
        <taxon>Oscillospiraceae</taxon>
        <taxon>Ethanoligenens</taxon>
    </lineage>
</organism>
<protein>
    <submittedName>
        <fullName evidence="4">Periplasmic binding protein</fullName>
    </submittedName>
</protein>
<dbReference type="SUPFAM" id="SSF53807">
    <property type="entry name" value="Helical backbone' metal receptor"/>
    <property type="match status" value="1"/>
</dbReference>
<evidence type="ECO:0000259" key="3">
    <source>
        <dbReference type="PROSITE" id="PS50983"/>
    </source>
</evidence>
<dbReference type="PANTHER" id="PTHR30535:SF34">
    <property type="entry name" value="MOLYBDATE-BINDING PROTEIN MOLA"/>
    <property type="match status" value="1"/>
</dbReference>
<dbReference type="GO" id="GO:0071281">
    <property type="term" value="P:cellular response to iron ion"/>
    <property type="evidence" value="ECO:0007669"/>
    <property type="project" value="TreeGrafter"/>
</dbReference>
<evidence type="ECO:0000313" key="4">
    <source>
        <dbReference type="EMBL" id="ADU26415.1"/>
    </source>
</evidence>
<dbReference type="PANTHER" id="PTHR30535">
    <property type="entry name" value="VITAMIN B12-BINDING PROTEIN"/>
    <property type="match status" value="1"/>
</dbReference>
<dbReference type="HOGENOM" id="CLU_038034_13_1_9"/>
<dbReference type="Proteomes" id="UP000001551">
    <property type="component" value="Chromosome"/>
</dbReference>
<name>E6U3C3_ETHHY</name>
<reference evidence="4 5" key="1">
    <citation type="submission" date="2010-12" db="EMBL/GenBank/DDBJ databases">
        <title>Complete sequence of Ethanoligenens harbinense YUAN-3.</title>
        <authorList>
            <person name="Lucas S."/>
            <person name="Copeland A."/>
            <person name="Lapidus A."/>
            <person name="Cheng J.-F."/>
            <person name="Bruce D."/>
            <person name="Goodwin L."/>
            <person name="Pitluck S."/>
            <person name="Chertkov O."/>
            <person name="Misra M."/>
            <person name="Detter J.C."/>
            <person name="Han C."/>
            <person name="Tapia R."/>
            <person name="Land M."/>
            <person name="Hauser L."/>
            <person name="Jeffries C."/>
            <person name="Kyrpides N."/>
            <person name="Ivanova N."/>
            <person name="Mikhailova N."/>
            <person name="Wang A."/>
            <person name="Mouttaki H."/>
            <person name="He Z."/>
            <person name="Zhou J."/>
            <person name="Hemme C.L."/>
            <person name="Woyke T."/>
        </authorList>
    </citation>
    <scope>NUCLEOTIDE SEQUENCE [LARGE SCALE GENOMIC DNA]</scope>
    <source>
        <strain evidence="5">DSM 18485 / JCM 12961 / CGMCC 1.5033 / YUAN-3</strain>
    </source>
</reference>
<keyword evidence="2" id="KW-0732">Signal</keyword>
<feature type="signal peptide" evidence="2">
    <location>
        <begin position="1"/>
        <end position="20"/>
    </location>
</feature>
<dbReference type="STRING" id="663278.Ethha_0846"/>